<protein>
    <submittedName>
        <fullName evidence="2">Uu.00g136160.m01.CDS01</fullName>
    </submittedName>
</protein>
<feature type="region of interest" description="Disordered" evidence="1">
    <location>
        <begin position="1"/>
        <end position="87"/>
    </location>
</feature>
<name>A0AAI8VP87_9PEZI</name>
<dbReference type="AlphaFoldDB" id="A0AAI8VP87"/>
<sequence>MATEPSRAAGDQWKPRSGRNNNFNDQQDDELSATVDTPGPLNVSDYPPAVSQSSTHGKRRRASMRSSGKQTGWVPRLEDVEEGTWTI</sequence>
<accession>A0AAI8VP87</accession>
<evidence type="ECO:0000313" key="3">
    <source>
        <dbReference type="Proteomes" id="UP001295740"/>
    </source>
</evidence>
<comment type="caution">
    <text evidence="2">The sequence shown here is derived from an EMBL/GenBank/DDBJ whole genome shotgun (WGS) entry which is preliminary data.</text>
</comment>
<proteinExistence type="predicted"/>
<gene>
    <name evidence="2" type="ORF">KHLLAP_LOCUS9058</name>
</gene>
<dbReference type="Proteomes" id="UP001295740">
    <property type="component" value="Unassembled WGS sequence"/>
</dbReference>
<evidence type="ECO:0000313" key="2">
    <source>
        <dbReference type="EMBL" id="CAJ2508590.1"/>
    </source>
</evidence>
<organism evidence="2 3">
    <name type="scientific">Anthostomella pinea</name>
    <dbReference type="NCBI Taxonomy" id="933095"/>
    <lineage>
        <taxon>Eukaryota</taxon>
        <taxon>Fungi</taxon>
        <taxon>Dikarya</taxon>
        <taxon>Ascomycota</taxon>
        <taxon>Pezizomycotina</taxon>
        <taxon>Sordariomycetes</taxon>
        <taxon>Xylariomycetidae</taxon>
        <taxon>Xylariales</taxon>
        <taxon>Xylariaceae</taxon>
        <taxon>Anthostomella</taxon>
    </lineage>
</organism>
<reference evidence="2" key="1">
    <citation type="submission" date="2023-10" db="EMBL/GenBank/DDBJ databases">
        <authorList>
            <person name="Hackl T."/>
        </authorList>
    </citation>
    <scope>NUCLEOTIDE SEQUENCE</scope>
</reference>
<dbReference type="EMBL" id="CAUWAG010000012">
    <property type="protein sequence ID" value="CAJ2508590.1"/>
    <property type="molecule type" value="Genomic_DNA"/>
</dbReference>
<keyword evidence="3" id="KW-1185">Reference proteome</keyword>
<evidence type="ECO:0000256" key="1">
    <source>
        <dbReference type="SAM" id="MobiDB-lite"/>
    </source>
</evidence>